<reference evidence="3 4" key="1">
    <citation type="submission" date="2024-08" db="EMBL/GenBank/DDBJ databases">
        <authorList>
            <person name="Cucini C."/>
            <person name="Frati F."/>
        </authorList>
    </citation>
    <scope>NUCLEOTIDE SEQUENCE [LARGE SCALE GENOMIC DNA]</scope>
</reference>
<name>A0ABP1R9M9_9HEXA</name>
<sequence length="284" mass="33257">MALERKIQRICRNWRRFLLGILIFLIIVFFFRQMDKKKMKNNLEFEDPSLLRRIQEFHLNPPADPRVPYNLTFSHSSYSKHDLYHGVLMKVVLQMKKTRGFFVEAGALDGEFLSHTMELEKAHDWTGLLVEASPRLIPQLKNKNRRAWVADVCLTDKVYDTTEFLTRRKLDEAWKRGSGKVVPHFDPSGTREEYKPEGKVDCFSLYSLLKAVNVTKIVDLLVLDIEGGEFKVIKSYPFHLLPIKIIAVEYWLLLESPDSLVKFLKGKGYRLEYRGESDMIFILN</sequence>
<feature type="transmembrane region" description="Helical" evidence="1">
    <location>
        <begin position="14"/>
        <end position="31"/>
    </location>
</feature>
<protein>
    <recommendedName>
        <fullName evidence="2">Methyltransferase FkbM domain-containing protein</fullName>
    </recommendedName>
</protein>
<dbReference type="InterPro" id="IPR053202">
    <property type="entry name" value="EGF_Rcpt_Signaling_Reg"/>
</dbReference>
<proteinExistence type="predicted"/>
<evidence type="ECO:0000256" key="1">
    <source>
        <dbReference type="SAM" id="Phobius"/>
    </source>
</evidence>
<comment type="caution">
    <text evidence="3">The sequence shown here is derived from an EMBL/GenBank/DDBJ whole genome shotgun (WGS) entry which is preliminary data.</text>
</comment>
<dbReference type="PANTHER" id="PTHR34009">
    <property type="entry name" value="PROTEIN STAR"/>
    <property type="match status" value="1"/>
</dbReference>
<dbReference type="EMBL" id="CAXLJM020000065">
    <property type="protein sequence ID" value="CAL8121117.1"/>
    <property type="molecule type" value="Genomic_DNA"/>
</dbReference>
<evidence type="ECO:0000313" key="3">
    <source>
        <dbReference type="EMBL" id="CAL8121117.1"/>
    </source>
</evidence>
<dbReference type="InterPro" id="IPR006342">
    <property type="entry name" value="FkbM_mtfrase"/>
</dbReference>
<evidence type="ECO:0000259" key="2">
    <source>
        <dbReference type="Pfam" id="PF05050"/>
    </source>
</evidence>
<keyword evidence="1" id="KW-1133">Transmembrane helix</keyword>
<dbReference type="Gene3D" id="3.40.50.150">
    <property type="entry name" value="Vaccinia Virus protein VP39"/>
    <property type="match status" value="1"/>
</dbReference>
<dbReference type="Proteomes" id="UP001642540">
    <property type="component" value="Unassembled WGS sequence"/>
</dbReference>
<keyword evidence="1" id="KW-0472">Membrane</keyword>
<keyword evidence="4" id="KW-1185">Reference proteome</keyword>
<gene>
    <name evidence="3" type="ORF">ODALV1_LOCUS19227</name>
</gene>
<keyword evidence="1" id="KW-0812">Transmembrane</keyword>
<dbReference type="InterPro" id="IPR029063">
    <property type="entry name" value="SAM-dependent_MTases_sf"/>
</dbReference>
<accession>A0ABP1R9M9</accession>
<evidence type="ECO:0000313" key="4">
    <source>
        <dbReference type="Proteomes" id="UP001642540"/>
    </source>
</evidence>
<dbReference type="PANTHER" id="PTHR34009:SF2">
    <property type="entry name" value="PROTEIN STAR"/>
    <property type="match status" value="1"/>
</dbReference>
<feature type="domain" description="Methyltransferase FkbM" evidence="2">
    <location>
        <begin position="105"/>
        <end position="271"/>
    </location>
</feature>
<organism evidence="3 4">
    <name type="scientific">Orchesella dallaii</name>
    <dbReference type="NCBI Taxonomy" id="48710"/>
    <lineage>
        <taxon>Eukaryota</taxon>
        <taxon>Metazoa</taxon>
        <taxon>Ecdysozoa</taxon>
        <taxon>Arthropoda</taxon>
        <taxon>Hexapoda</taxon>
        <taxon>Collembola</taxon>
        <taxon>Entomobryomorpha</taxon>
        <taxon>Entomobryoidea</taxon>
        <taxon>Orchesellidae</taxon>
        <taxon>Orchesellinae</taxon>
        <taxon>Orchesella</taxon>
    </lineage>
</organism>
<dbReference type="SUPFAM" id="SSF53335">
    <property type="entry name" value="S-adenosyl-L-methionine-dependent methyltransferases"/>
    <property type="match status" value="1"/>
</dbReference>
<dbReference type="Pfam" id="PF05050">
    <property type="entry name" value="Methyltransf_21"/>
    <property type="match status" value="1"/>
</dbReference>